<dbReference type="KEGG" id="kcm:ABWK59_33500"/>
<dbReference type="SUPFAM" id="SSF46689">
    <property type="entry name" value="Homeodomain-like"/>
    <property type="match status" value="1"/>
</dbReference>
<evidence type="ECO:0000256" key="5">
    <source>
        <dbReference type="PROSITE-ProRule" id="PRU00335"/>
    </source>
</evidence>
<evidence type="ECO:0000313" key="7">
    <source>
        <dbReference type="EMBL" id="XCM83492.1"/>
    </source>
</evidence>
<evidence type="ECO:0000256" key="4">
    <source>
        <dbReference type="ARBA" id="ARBA00023163"/>
    </source>
</evidence>
<dbReference type="RefSeq" id="WP_354644428.1">
    <property type="nucleotide sequence ID" value="NZ_CP159872.1"/>
</dbReference>
<dbReference type="GO" id="GO:0003700">
    <property type="term" value="F:DNA-binding transcription factor activity"/>
    <property type="evidence" value="ECO:0007669"/>
    <property type="project" value="TreeGrafter"/>
</dbReference>
<dbReference type="AlphaFoldDB" id="A0AAU8K648"/>
<accession>A0AAU8K648</accession>
<feature type="DNA-binding region" description="H-T-H motif" evidence="5">
    <location>
        <begin position="57"/>
        <end position="76"/>
    </location>
</feature>
<keyword evidence="3 5" id="KW-0238">DNA-binding</keyword>
<dbReference type="PANTHER" id="PTHR30055:SF151">
    <property type="entry name" value="TRANSCRIPTIONAL REGULATORY PROTEIN"/>
    <property type="match status" value="1"/>
</dbReference>
<evidence type="ECO:0000256" key="1">
    <source>
        <dbReference type="ARBA" id="ARBA00022491"/>
    </source>
</evidence>
<organism evidence="7">
    <name type="scientific">Kitasatospora camelliae</name>
    <dbReference type="NCBI Taxonomy" id="3156397"/>
    <lineage>
        <taxon>Bacteria</taxon>
        <taxon>Bacillati</taxon>
        <taxon>Actinomycetota</taxon>
        <taxon>Actinomycetes</taxon>
        <taxon>Kitasatosporales</taxon>
        <taxon>Streptomycetaceae</taxon>
        <taxon>Kitasatospora</taxon>
    </lineage>
</organism>
<evidence type="ECO:0000256" key="3">
    <source>
        <dbReference type="ARBA" id="ARBA00023125"/>
    </source>
</evidence>
<dbReference type="Gene3D" id="1.10.357.10">
    <property type="entry name" value="Tetracycline Repressor, domain 2"/>
    <property type="match status" value="1"/>
</dbReference>
<dbReference type="PANTHER" id="PTHR30055">
    <property type="entry name" value="HTH-TYPE TRANSCRIPTIONAL REGULATOR RUTR"/>
    <property type="match status" value="1"/>
</dbReference>
<dbReference type="InterPro" id="IPR001647">
    <property type="entry name" value="HTH_TetR"/>
</dbReference>
<keyword evidence="2" id="KW-0805">Transcription regulation</keyword>
<dbReference type="EMBL" id="CP159872">
    <property type="protein sequence ID" value="XCM83492.1"/>
    <property type="molecule type" value="Genomic_DNA"/>
</dbReference>
<feature type="domain" description="HTH tetR-type" evidence="6">
    <location>
        <begin position="34"/>
        <end position="94"/>
    </location>
</feature>
<dbReference type="GO" id="GO:0000976">
    <property type="term" value="F:transcription cis-regulatory region binding"/>
    <property type="evidence" value="ECO:0007669"/>
    <property type="project" value="TreeGrafter"/>
</dbReference>
<dbReference type="SUPFAM" id="SSF48498">
    <property type="entry name" value="Tetracyclin repressor-like, C-terminal domain"/>
    <property type="match status" value="1"/>
</dbReference>
<proteinExistence type="predicted"/>
<dbReference type="InterPro" id="IPR004111">
    <property type="entry name" value="Repressor_TetR_C"/>
</dbReference>
<evidence type="ECO:0000259" key="6">
    <source>
        <dbReference type="PROSITE" id="PS50977"/>
    </source>
</evidence>
<dbReference type="GO" id="GO:0045892">
    <property type="term" value="P:negative regulation of DNA-templated transcription"/>
    <property type="evidence" value="ECO:0007669"/>
    <property type="project" value="InterPro"/>
</dbReference>
<dbReference type="InterPro" id="IPR003012">
    <property type="entry name" value="Tet_transcr_reg_TetR"/>
</dbReference>
<reference evidence="7" key="1">
    <citation type="submission" date="2024-06" db="EMBL/GenBank/DDBJ databases">
        <title>The genome sequences of Kitasatospora sp. strain HUAS MG31.</title>
        <authorList>
            <person name="Mo P."/>
        </authorList>
    </citation>
    <scope>NUCLEOTIDE SEQUENCE</scope>
    <source>
        <strain evidence="7">HUAS MG31</strain>
    </source>
</reference>
<sequence length="246" mass="26526">MSTPAATPPPQPGSASWWRQRYADRAGRRPRVGGLSLEAITGAALEIADRDGLDALTMRRLADHLGTRHTSLYRHVASREELLVELVDRVLAEVVLPAEQPDWRAAVAAGARAFRRVLRDHPAVAPLFVAGQLLGPNAMRAREHGLGLLIRAGWPPASAVHIYLTLMHFVIGAAQMDAGGAARTADQRAAMADLFASLPADTHPVVRKHAELLNTPDSDQEFDFGLQSLLDGIGSRPDHPDHAEGP</sequence>
<dbReference type="InterPro" id="IPR036271">
    <property type="entry name" value="Tet_transcr_reg_TetR-rel_C_sf"/>
</dbReference>
<dbReference type="InterPro" id="IPR050109">
    <property type="entry name" value="HTH-type_TetR-like_transc_reg"/>
</dbReference>
<dbReference type="Pfam" id="PF02909">
    <property type="entry name" value="TetR_C_1"/>
    <property type="match status" value="1"/>
</dbReference>
<dbReference type="InterPro" id="IPR009057">
    <property type="entry name" value="Homeodomain-like_sf"/>
</dbReference>
<name>A0AAU8K648_9ACTN</name>
<keyword evidence="1" id="KW-0678">Repressor</keyword>
<gene>
    <name evidence="7" type="ORF">ABWK59_33500</name>
</gene>
<evidence type="ECO:0000256" key="2">
    <source>
        <dbReference type="ARBA" id="ARBA00023015"/>
    </source>
</evidence>
<protein>
    <submittedName>
        <fullName evidence="7">TetR/AcrR family transcriptional regulator C-terminal domain-containing protein</fullName>
    </submittedName>
</protein>
<dbReference type="Pfam" id="PF00440">
    <property type="entry name" value="TetR_N"/>
    <property type="match status" value="1"/>
</dbReference>
<dbReference type="GO" id="GO:0046677">
    <property type="term" value="P:response to antibiotic"/>
    <property type="evidence" value="ECO:0007669"/>
    <property type="project" value="InterPro"/>
</dbReference>
<dbReference type="PRINTS" id="PR00400">
    <property type="entry name" value="TETREPRESSOR"/>
</dbReference>
<dbReference type="PROSITE" id="PS50977">
    <property type="entry name" value="HTH_TETR_2"/>
    <property type="match status" value="1"/>
</dbReference>
<keyword evidence="4" id="KW-0804">Transcription</keyword>